<dbReference type="Gene3D" id="1.20.140.100">
    <property type="entry name" value="Dynein heavy chain, N-terminal domain 2"/>
    <property type="match status" value="1"/>
</dbReference>
<dbReference type="GO" id="GO:0005524">
    <property type="term" value="F:ATP binding"/>
    <property type="evidence" value="ECO:0007669"/>
    <property type="project" value="UniProtKB-KW"/>
</dbReference>
<dbReference type="Gene3D" id="3.40.50.300">
    <property type="entry name" value="P-loop containing nucleotide triphosphate hydrolases"/>
    <property type="match status" value="5"/>
</dbReference>
<geneLocation type="mitochondrion" evidence="21"/>
<dbReference type="Gene3D" id="1.10.8.720">
    <property type="entry name" value="Region D6 of dynein motor"/>
    <property type="match status" value="1"/>
</dbReference>
<feature type="compositionally biased region" description="Polar residues" evidence="19">
    <location>
        <begin position="33"/>
        <end position="45"/>
    </location>
</feature>
<dbReference type="PANTHER" id="PTHR45703">
    <property type="entry name" value="DYNEIN HEAVY CHAIN"/>
    <property type="match status" value="1"/>
</dbReference>
<dbReference type="Proteomes" id="UP000290189">
    <property type="component" value="Unassembled WGS sequence"/>
</dbReference>
<evidence type="ECO:0000259" key="20">
    <source>
        <dbReference type="SMART" id="SM00382"/>
    </source>
</evidence>
<organism evidence="21 22">
    <name type="scientific">Plasmodiophora brassicae</name>
    <name type="common">Clubroot disease agent</name>
    <dbReference type="NCBI Taxonomy" id="37360"/>
    <lineage>
        <taxon>Eukaryota</taxon>
        <taxon>Sar</taxon>
        <taxon>Rhizaria</taxon>
        <taxon>Endomyxa</taxon>
        <taxon>Phytomyxea</taxon>
        <taxon>Plasmodiophorida</taxon>
        <taxon>Plasmodiophoridae</taxon>
        <taxon>Plasmodiophora</taxon>
    </lineage>
</organism>
<evidence type="ECO:0000256" key="17">
    <source>
        <dbReference type="ARBA" id="ARBA00077719"/>
    </source>
</evidence>
<evidence type="ECO:0000256" key="6">
    <source>
        <dbReference type="ARBA" id="ARBA00022741"/>
    </source>
</evidence>
<evidence type="ECO:0000313" key="22">
    <source>
        <dbReference type="Proteomes" id="UP000290189"/>
    </source>
</evidence>
<dbReference type="InterPro" id="IPR024317">
    <property type="entry name" value="Dynein_heavy_chain_D4_dom"/>
</dbReference>
<dbReference type="InterPro" id="IPR027417">
    <property type="entry name" value="P-loop_NTPase"/>
</dbReference>
<evidence type="ECO:0000256" key="14">
    <source>
        <dbReference type="ARBA" id="ARBA00023273"/>
    </source>
</evidence>
<dbReference type="FunFam" id="1.10.287.2620:FF:000002">
    <property type="entry name" value="Dynein heavy chain 2, axonemal"/>
    <property type="match status" value="1"/>
</dbReference>
<dbReference type="Pfam" id="PF12781">
    <property type="entry name" value="AAA_9"/>
    <property type="match status" value="1"/>
</dbReference>
<dbReference type="FunFam" id="3.20.180.20:FF:000001">
    <property type="entry name" value="Dynein axonemal heavy chain 5"/>
    <property type="match status" value="1"/>
</dbReference>
<dbReference type="GO" id="GO:0036156">
    <property type="term" value="C:inner dynein arm"/>
    <property type="evidence" value="ECO:0007669"/>
    <property type="project" value="UniProtKB-ARBA"/>
</dbReference>
<feature type="domain" description="AAA+ ATPase" evidence="20">
    <location>
        <begin position="1994"/>
        <end position="2130"/>
    </location>
</feature>
<dbReference type="InterPro" id="IPR042228">
    <property type="entry name" value="Dynein_linker_3"/>
</dbReference>
<dbReference type="InterPro" id="IPR035706">
    <property type="entry name" value="AAA_9"/>
</dbReference>
<dbReference type="InterPro" id="IPR024743">
    <property type="entry name" value="Dynein_HC_stalk"/>
</dbReference>
<dbReference type="InterPro" id="IPR042219">
    <property type="entry name" value="AAA_lid_11_sf"/>
</dbReference>
<dbReference type="CDD" id="cd00009">
    <property type="entry name" value="AAA"/>
    <property type="match status" value="1"/>
</dbReference>
<dbReference type="EMBL" id="OVEO01000003">
    <property type="protein sequence ID" value="SPQ94663.1"/>
    <property type="molecule type" value="Genomic_DNA"/>
</dbReference>
<dbReference type="GO" id="GO:0031514">
    <property type="term" value="C:motile cilium"/>
    <property type="evidence" value="ECO:0007669"/>
    <property type="project" value="UniProtKB-SubCell"/>
</dbReference>
<evidence type="ECO:0000256" key="8">
    <source>
        <dbReference type="ARBA" id="ARBA00022846"/>
    </source>
</evidence>
<accession>A0A3P3Y3D3</accession>
<dbReference type="GO" id="GO:0005874">
    <property type="term" value="C:microtubule"/>
    <property type="evidence" value="ECO:0007669"/>
    <property type="project" value="UniProtKB-KW"/>
</dbReference>
<keyword evidence="14" id="KW-0966">Cell projection</keyword>
<evidence type="ECO:0000256" key="15">
    <source>
        <dbReference type="ARBA" id="ARBA00054075"/>
    </source>
</evidence>
<dbReference type="GO" id="GO:0060294">
    <property type="term" value="P:cilium movement involved in cell motility"/>
    <property type="evidence" value="ECO:0007669"/>
    <property type="project" value="UniProtKB-ARBA"/>
</dbReference>
<dbReference type="FunFam" id="1.10.8.1220:FF:000001">
    <property type="entry name" value="Dynein axonemal heavy chain 5"/>
    <property type="match status" value="1"/>
</dbReference>
<dbReference type="Gene3D" id="3.10.490.20">
    <property type="match status" value="1"/>
</dbReference>
<dbReference type="Pfam" id="PF18198">
    <property type="entry name" value="AAA_lid_11"/>
    <property type="match status" value="1"/>
</dbReference>
<dbReference type="InterPro" id="IPR004273">
    <property type="entry name" value="Dynein_heavy_D6_P-loop"/>
</dbReference>
<dbReference type="GO" id="GO:0051959">
    <property type="term" value="F:dynein light intermediate chain binding"/>
    <property type="evidence" value="ECO:0007669"/>
    <property type="project" value="InterPro"/>
</dbReference>
<dbReference type="FunFam" id="1.20.58.1120:FF:000001">
    <property type="entry name" value="dynein heavy chain 2, axonemal"/>
    <property type="match status" value="1"/>
</dbReference>
<dbReference type="InterPro" id="IPR056759">
    <property type="entry name" value="DYH2-5-8_CC"/>
</dbReference>
<keyword evidence="21" id="KW-0496">Mitochondrion</keyword>
<dbReference type="FunFam" id="3.10.490.20:FF:000008">
    <property type="entry name" value="dynein heavy chain 2, axonemal"/>
    <property type="match status" value="1"/>
</dbReference>
<dbReference type="Pfam" id="PF12780">
    <property type="entry name" value="AAA_8"/>
    <property type="match status" value="1"/>
</dbReference>
<evidence type="ECO:0000256" key="9">
    <source>
        <dbReference type="ARBA" id="ARBA00023017"/>
    </source>
</evidence>
<evidence type="ECO:0000256" key="5">
    <source>
        <dbReference type="ARBA" id="ARBA00022737"/>
    </source>
</evidence>
<comment type="function">
    <text evidence="15">Force generating protein of eukaryotic cilia and flagella. Produces force towards the minus ends of microtubules. Dynein has ATPase activity; the force-producing power stroke is thought to occur on release of ADP. Required for assembly of the I1 inner arm complex and its targeting to the appropriate axoneme location. Also required for phototaxis.</text>
</comment>
<dbReference type="Pfam" id="PF08393">
    <property type="entry name" value="DHC_N2"/>
    <property type="match status" value="1"/>
</dbReference>
<dbReference type="InterPro" id="IPR041466">
    <property type="entry name" value="Dynein_AAA5_ext"/>
</dbReference>
<dbReference type="GO" id="GO:0045505">
    <property type="term" value="F:dynein intermediate chain binding"/>
    <property type="evidence" value="ECO:0007669"/>
    <property type="project" value="InterPro"/>
</dbReference>
<dbReference type="GO" id="GO:0008017">
    <property type="term" value="F:microtubule binding"/>
    <property type="evidence" value="ECO:0007669"/>
    <property type="project" value="UniProtKB-ARBA"/>
</dbReference>
<dbReference type="Gene3D" id="1.10.287.2620">
    <property type="match status" value="1"/>
</dbReference>
<keyword evidence="6" id="KW-0547">Nucleotide-binding</keyword>
<dbReference type="InterPro" id="IPR013602">
    <property type="entry name" value="Dynein_heavy_linker"/>
</dbReference>
<sequence>METEGASSALPVDDDVNEAEASDKVAPSIVLPASTSKRSSITGPSTKPGGPSRTSVLGAPGRSSGFSSIGPDDNLDASEQIPDDEAIAWIWARIRLDGFQPEMWRDEHSFIIADFLVSPSITRLTVVVDTDNHRVVLHTDSMPTGVPQLQYFIKDNGKTLLSIADARDAVQYGIVSGPALDNIFAVMTNLYVPTFLNNSSWPASVRKDFSGQLHKFMANLTETVNHSKGSTILYMPDEDLSDVEAAVADKDLIQRLESTLIHWTRQIKEVVTNQDTSQHVEESGPLEEIEFWRSRTVDLLGIRRQLERPIVVDIVRVLQIVGSSYLRPFETLKGMIQSGSDEANDNLRFLETLHEPCNKLKGAAPNQIPPLLVDILNLIRMIWTLSKFYNTQERLTGLLRKVSSQIIKQCTKAIDLNEIFNGDVHASMVHLRESISCGVEWRRIYERTVEAVRRSSSSQAAWNFDPSSIFAQIEAFVQRCRELLEVCEGQVQFARKSSTESHGKTPLPTFGGSRGAETEKALHDIEDAFEKHIERLRGLDYNILDVKATDWHDDYNFFKNGVKDLEVMMTNVISSAFDSVSTVASGVELLEAFAILAKRVSMKTILNRKIADVFTMLKSEVLWIKRDFDRHHEAPPLPPCQPKYAGRALWAHGLAKRIASQRAIIDGAACLANDTSREGREARFAMEQVESVLVAYQTQMYTEWVAEVEALNEAQPLIERLELPLLLRGGADAPGEANVDGPAADDAGDAPAGASADRRSSKHLQANFDKALLRLFDEVVYWQQFQGSEFAIPYVAYEMSKLHDAQRVLYQNVMLVVREYNAVLDALSPDERQLFADHMRKVDRRINPGLTKLTWSKKHVKEFFVKICREQCHEVQALIGQFHHQHQFIVATCRKIAATGLVVIEKSTVYTDVMFDEAQSRHRVRVQQGLAAMHAEIVASMNKSYDIFREAPSDVQRAWAAYIRRIDRQIEAALRHMVKKSLMELSKAIAGDAKNETQALFKVDMVLDEGSGAQTSTVAFRPNMSDLTNLVNDISRKLMNTVKVVPRLTDLLEYKRKKRNNVTVVDSQAPAALAAAGVAPASPRGPRPVAPGGLPGDSDLQNFYDAIANDEDVLKTFVTIIQGMRNVTTDINDLVAYWKDAYKSTWDLDKDAYMRRYANTKRPLSSYDMDITRYKSMQEDVQSEDPSRSVRFIRIDCTQLKASLVAHCLDWQARLTTLLHSNASSELQALRDLIASTSLELRREPKDLEQLGASLNLLSKMKKEAPVIESRFEPLDDMFRTLAKFGVVITDEEKEQLDDLRPSWSQYLTTLKEVDVMLTQVKQSMKRGLEMSLDAFNEAVSENRRAFLASDVFKAAADDGTGIDVALVLVDSWRKRVQESRGAAAAMKPGLDIFGVAQPTYKDLEDTERDLAALQAIWELTSAWHANWQSWKTAIFRQLNPEEMDAQATDVQTRLLKLAKVMKKWPVWNAARERIEHFRTMMPLIKDLKNPAMRERHWAELKEEVQDHQFDPHDDAFTLGKLFDLGIHQHAETINALSAIASREYSIEQTLLEIEERWRTMNVEVVPYKERYRKVVSTDDLFQTLEDHHVSLSTMKNSPHYITFEEQINLWIRRLNDIAECIESVLVVQRQWMYLESIFVGSEDIRKQLPVESALFENVNGSWVEILDRWNATRNAQRCVDEDGLLDRLNRMKATLEKIQKSLDQYLEKKRQIFPRFYFLSDDDLLEVLGQTRDPTQVQRHVKKCFAGIHRLEIQAKERGDPSTSSSGAGAGGARSWEVIGMVAEDGEKVRFLYGIATQGPVEVWLIKVEKSMRETLRKHMQEAVATVQKSMSKRENWIRSTIGQMLITSGQVAWTSECTRALADPQKARKALKQTRNRWYRYLERLTVLIRGDLSAIERLKLVALITIEVHARDVIERMLKHGATAVDDFQWTSQLRFYYDRSEGDYGECQVRQTNTSFAYGYEYQGNNGRLVVTPLTDRCYLTLTTALHLHLGGSPQGPAGTGKTETVKDLGKAMGNFVIVFNCSDAMDYKSLGTLYSGLAQTGAWGCFDEFNRIRIEVLSVVAQQIASIFTAVAEKRDYMMFEGVNIKLNRAVGIFITMNPGYAGRTELPDNLKSLFRPVAMMVPDFALIAEIMLQSEGLKDARVLAQKIVTLYNLMEQQFSKQEHYDFGLRAVKSVLNRAGAIYRESSDLPEDVVLVRALRDMNLPKFVADDAVLFAGLMQDLFPSLEVPPPNTAAMEDVIKSELSAEGLQPNASLIQKIVQLYESKRTRHGNMVVGEALSGKSTAWRILAKTLSTMAATSTDDRVRRVESFVINPKTVDNNELYGSYDLNTREWSDGIIAAVLRRCCSSENTNEKWVVLDGPVDTLWIESMNTVLDDNKVLTLINGDRIALTPQISLLFEVQNLAQASPATVSRAGMVYLDKNGLGWAPFVTSWLAKKDPDQADLLRALFDRFVEPLLAFKASSGCRELIPITAFNAVQSLTRLYDSLATPSNGVDAAPVVSAAAAAAMSAKDKEAAVNEFASSPRARLIEQWFMFCVVWSVGAAVDEPGRLKIDEFLREAQASFPGLNTVYDYVVDANKKEWITWEERVPNTWAPPPHVPMYSLVVPTVDTVRNAFIVSALLAQRHPVLLVGVTGTGKTVLASSLLSAMEDADSKTMTMTMNFSSATSSAVTQAMLESRMEKRQRNSFGPANGRQRLVVFIDDLNMPAPDEFGTQPPNELLRQWIDYGGWYDRQRQTMKVIIDMQVLAAMGAPGGARTPISSRFQSKFNLVHMTFPSDAQIKRIFGTILTAHLANFDEQVKPLAAVCTDATLDLYKHVIEAFLPTPSRSHYIFNLRDMAKVTAGLLLADHNLFDTRDNFIRLWAHECMRVFQDRLVNRDDRQAFKGLVAAQLDTLFATSWESLFGTLDADPLFGTFLSEGSLDDQDSEPYQEMADRAAVKAFVTEKLEFYNMFPGNAAMQLVLFDDAVEHVCRIFRIISQPRGNALLIGVGGSGRQSLTRLAAYIAEVPVKQIEISKSYRAADFRDDLKAVYQMAGVGQQRCVFLITDTQLIHPSFIEDLNSILSSGEIPNLFPPDELATVLDAIRPQAAEAGVPSHTDDGLYAFFINRVRQNVNVVLCMSPVGATFRDRIRMYPALVNNTSIDLFAEWPDRALREVAAKFLCDVDFGTTDESLPKRLAGVFCTAHLEVQACAVRMAQELLRFTYVTPTNYLDLVSGYRKLLIEKRIQLGDAADKLRNGLSKLDESKTQVAEMTVELEEKRKIVAAKKMDCEKLLVEIVSQQRSADEQRKQVEIEAQKTSTEEKECQSIAESAQADLDRALPALERAVSALEKLDKNAVTEIKSYTKPPPIVARVMSAVMVVLGKEASWATAKKELSDANFLMRLKTFDKDNISSATLKKINKYTAVKDFTAEQVVKKSVAAAALCDWVVAIEVYAMTFRTVAPKRAALKDATSSLEIKQKQLKVMQERLARVKEQVAALEQRYESSENEKNSLRKAAELLETKLSRADKLVSGLSSERSRWQDSIAELDGQLSFLVGDCAVAAAFLSYAGAFVGHYRQELVKTCLQAVRKLEVPASPDFNFARFLAVPTDVRDWNIQGLPTDEFSTENGLLVTRGNRWPLMVDPQGQANKWAKAYHGRALRVIDTKAPDTARVLENAVQFGTPVLLQDVGAEIDPSLDPILLKAIITENGRKYLKLGDKKLDYNDRFLFWMTTRLPNPHYPPEVCAKCTVVNFAVKEKGLEDQLLGFLVRLEQPKLEEDKSALVIAVAANKRKLVDLENLILSLLKTASGSLLDDEGLINTLQASKQTSEQVSEDLRVSQETEKQIDAARDAYRPSAVRASLLFFVLNDLAGIDPMYQFSLDAYFDMFRMSIDKSRKPKGTLDVKERNRALNLYHTDAVYKNTCRGLFEKHKLLFSFQMCVKKMQSEGKVNADDYLFLLRGGIVVDRESAPPANPSADWISEAQWEQATLLGKVAGFKSLEGSLEQNNRAWRAWARSECPETATLPGEWQTRIDDLQRMVLLRVFRPDRVVFAARRFVAKNLDPTFVEPPPMDLAQVYADSTPYTPVIFVLSPGVDPSAMLRDLAASSGTTVEEISLGQGQEAPARRLLAQGLKTGFWVFFANCHLSISWMPELEALVDAYCNGEPAAPHAQFRLWLSSDPHPAFPIPILQRGLKITTEPPKGLRANLLRLYAGLKPDRFASALRPLKYRKLVFSLCWFHAVLLERRKFGSLGWNIPYGFNDSDFAVCESILRLYLDEYEETPWEALKYLIAEANYGGRVTDDRDRRLLIVYVDQFFSEALLAKKAARLSPLDTYYIPDDNDTAAVVTYIKSLPSTADPPEAFGQHANADISSQMAETTTLLSTLLSLQPRTADAGGLSREDTTLALIDSLLEQVPAPIGGDQSNAGDPNPLRIVLLQEVGRYNQLLGRVRSSLVNLRRGIKGLVVISPALEQVYDALYGGQVPDMWKTAYPSLKALGPWVRDLVLRIEQMAKWAADGPPKVFWLSGLTFPTGFLTALLQSTARRNGVAIDDLSWEFTPVDLDEVAVTTMPKDGAYIKGMFLEGARWDMDKMTLADAGPMELECRMPIVHFKPVDNKRGRQGKGLYACPLYMYPVRTGTRERPSFMINVDLKSGAKDPTYWTKRGTALLLSLAT</sequence>
<dbReference type="FunFam" id="3.40.50.300:FF:000044">
    <property type="entry name" value="Dynein heavy chain 5, axonemal"/>
    <property type="match status" value="1"/>
</dbReference>
<evidence type="ECO:0000256" key="19">
    <source>
        <dbReference type="SAM" id="MobiDB-lite"/>
    </source>
</evidence>
<dbReference type="FunFam" id="1.20.140.100:FF:000006">
    <property type="entry name" value="dynein heavy chain 2, axonemal"/>
    <property type="match status" value="1"/>
</dbReference>
<feature type="domain" description="AAA+ ATPase" evidence="20">
    <location>
        <begin position="2987"/>
        <end position="3213"/>
    </location>
</feature>
<keyword evidence="10 18" id="KW-0175">Coiled coil</keyword>
<dbReference type="SUPFAM" id="SSF52540">
    <property type="entry name" value="P-loop containing nucleoside triphosphate hydrolases"/>
    <property type="match status" value="4"/>
</dbReference>
<evidence type="ECO:0000256" key="4">
    <source>
        <dbReference type="ARBA" id="ARBA00022701"/>
    </source>
</evidence>
<dbReference type="FunFam" id="1.10.8.710:FF:000001">
    <property type="entry name" value="Dynein axonemal heavy chain 2"/>
    <property type="match status" value="1"/>
</dbReference>
<dbReference type="InterPro" id="IPR054354">
    <property type="entry name" value="DYNC2H1-like_lid"/>
</dbReference>
<evidence type="ECO:0000313" key="21">
    <source>
        <dbReference type="EMBL" id="SPQ94663.1"/>
    </source>
</evidence>
<protein>
    <recommendedName>
        <fullName evidence="17">Dynein-1, subspecies f</fullName>
    </recommendedName>
</protein>
<keyword evidence="3" id="KW-0963">Cytoplasm</keyword>
<dbReference type="InterPro" id="IPR041228">
    <property type="entry name" value="Dynein_C"/>
</dbReference>
<dbReference type="Pfam" id="PF03028">
    <property type="entry name" value="Dynein_heavy"/>
    <property type="match status" value="1"/>
</dbReference>
<dbReference type="Gene3D" id="1.10.8.710">
    <property type="match status" value="1"/>
</dbReference>
<dbReference type="InterPro" id="IPR003593">
    <property type="entry name" value="AAA+_ATPase"/>
</dbReference>
<dbReference type="Gene3D" id="6.10.140.1060">
    <property type="match status" value="1"/>
</dbReference>
<evidence type="ECO:0000256" key="18">
    <source>
        <dbReference type="SAM" id="Coils"/>
    </source>
</evidence>
<evidence type="ECO:0000256" key="3">
    <source>
        <dbReference type="ARBA" id="ARBA00022490"/>
    </source>
</evidence>
<dbReference type="Gene3D" id="3.20.180.20">
    <property type="entry name" value="Dynein heavy chain, N-terminal domain 2"/>
    <property type="match status" value="1"/>
</dbReference>
<evidence type="ECO:0000256" key="2">
    <source>
        <dbReference type="ARBA" id="ARBA00004430"/>
    </source>
</evidence>
<evidence type="ECO:0000256" key="7">
    <source>
        <dbReference type="ARBA" id="ARBA00022840"/>
    </source>
</evidence>
<dbReference type="FunFam" id="1.20.920.20:FF:000001">
    <property type="entry name" value="dynein heavy chain 2, axonemal"/>
    <property type="match status" value="1"/>
</dbReference>
<keyword evidence="11" id="KW-0969">Cilium</keyword>
<dbReference type="Pfam" id="PF12777">
    <property type="entry name" value="MT"/>
    <property type="match status" value="1"/>
</dbReference>
<keyword evidence="9" id="KW-0243">Dynein</keyword>
<keyword evidence="5" id="KW-0677">Repeat</keyword>
<comment type="subcellular location">
    <subcellularLocation>
        <location evidence="1">Cell projection</location>
        <location evidence="1">Cilium</location>
        <location evidence="1">Flagellum</location>
    </subcellularLocation>
    <subcellularLocation>
        <location evidence="2">Cytoplasm</location>
        <location evidence="2">Cytoskeleton</location>
        <location evidence="2">Cilium axoneme</location>
    </subcellularLocation>
</comment>
<keyword evidence="13" id="KW-0206">Cytoskeleton</keyword>
<dbReference type="Pfam" id="PF18199">
    <property type="entry name" value="Dynein_C"/>
    <property type="match status" value="1"/>
</dbReference>
<dbReference type="InterPro" id="IPR043160">
    <property type="entry name" value="Dynein_C_barrel"/>
</dbReference>
<dbReference type="GO" id="GO:0036159">
    <property type="term" value="P:inner dynein arm assembly"/>
    <property type="evidence" value="ECO:0007669"/>
    <property type="project" value="UniProtKB-ARBA"/>
</dbReference>
<keyword evidence="8" id="KW-0282">Flagellum</keyword>
<dbReference type="FunFam" id="3.40.50.300:FF:002141">
    <property type="entry name" value="Dynein heavy chain"/>
    <property type="match status" value="1"/>
</dbReference>
<proteinExistence type="predicted"/>
<dbReference type="Pfam" id="PF12774">
    <property type="entry name" value="AAA_6"/>
    <property type="match status" value="1"/>
</dbReference>
<feature type="coiled-coil region" evidence="18">
    <location>
        <begin position="3455"/>
        <end position="3517"/>
    </location>
</feature>
<dbReference type="Gene3D" id="1.20.920.20">
    <property type="match status" value="1"/>
</dbReference>
<keyword evidence="7" id="KW-0067">ATP-binding</keyword>
<dbReference type="GO" id="GO:0008569">
    <property type="term" value="F:minus-end-directed microtubule motor activity"/>
    <property type="evidence" value="ECO:0007669"/>
    <property type="project" value="InterPro"/>
</dbReference>
<dbReference type="FunFam" id="1.20.920.30:FF:000005">
    <property type="entry name" value="Dynein, axonemal, heavy chain 2"/>
    <property type="match status" value="1"/>
</dbReference>
<feature type="region of interest" description="Disordered" evidence="19">
    <location>
        <begin position="1"/>
        <end position="73"/>
    </location>
</feature>
<name>A0A3P3Y3D3_PLABS</name>
<comment type="subunit">
    <text evidence="16">The I1 inner arm complex (also known as the f dynein complex) is a two-headed isoform composed of two heavy chains (1-alpha and 1-beta), three intermediate chains and three light chains. I1 occupies a specific position proximal to the first radial spoke and repeats every 96 nm along the length of the axoneme.</text>
</comment>
<evidence type="ECO:0000256" key="12">
    <source>
        <dbReference type="ARBA" id="ARBA00023175"/>
    </source>
</evidence>
<dbReference type="InterPro" id="IPR026983">
    <property type="entry name" value="DHC"/>
</dbReference>
<dbReference type="FunFam" id="3.40.50.300:FF:000153">
    <property type="entry name" value="Dynein axonemal heavy chain 1"/>
    <property type="match status" value="1"/>
</dbReference>
<dbReference type="InterPro" id="IPR041658">
    <property type="entry name" value="AAA_lid_11"/>
</dbReference>
<evidence type="ECO:0000256" key="1">
    <source>
        <dbReference type="ARBA" id="ARBA00004230"/>
    </source>
</evidence>
<feature type="compositionally biased region" description="Low complexity" evidence="19">
    <location>
        <begin position="740"/>
        <end position="755"/>
    </location>
</feature>
<dbReference type="PANTHER" id="PTHR45703:SF32">
    <property type="entry name" value="DYNEINS HEAVY CHAIN"/>
    <property type="match status" value="1"/>
</dbReference>
<dbReference type="Gene3D" id="1.20.1270.280">
    <property type="match status" value="1"/>
</dbReference>
<evidence type="ECO:0000256" key="11">
    <source>
        <dbReference type="ARBA" id="ARBA00023069"/>
    </source>
</evidence>
<evidence type="ECO:0000256" key="16">
    <source>
        <dbReference type="ARBA" id="ARBA00063032"/>
    </source>
</evidence>
<feature type="region of interest" description="Disordered" evidence="19">
    <location>
        <begin position="734"/>
        <end position="759"/>
    </location>
</feature>
<dbReference type="SMART" id="SM00382">
    <property type="entry name" value="AAA"/>
    <property type="match status" value="3"/>
</dbReference>
<dbReference type="Pfam" id="PF22597">
    <property type="entry name" value="DYN_lid"/>
    <property type="match status" value="1"/>
</dbReference>
<dbReference type="Pfam" id="PF12775">
    <property type="entry name" value="AAA_7"/>
    <property type="match status" value="1"/>
</dbReference>
<gene>
    <name evidence="21" type="ORF">PLBR_LOCUS1878</name>
</gene>
<evidence type="ECO:0000256" key="13">
    <source>
        <dbReference type="ARBA" id="ARBA00023212"/>
    </source>
</evidence>
<reference evidence="21 22" key="1">
    <citation type="submission" date="2018-03" db="EMBL/GenBank/DDBJ databases">
        <authorList>
            <person name="Fogelqvist J."/>
        </authorList>
    </citation>
    <scope>NUCLEOTIDE SEQUENCE [LARGE SCALE GENOMIC DNA]</scope>
</reference>
<feature type="domain" description="AAA+ ATPase" evidence="20">
    <location>
        <begin position="2630"/>
        <end position="2780"/>
    </location>
</feature>
<keyword evidence="12" id="KW-0505">Motor protein</keyword>
<dbReference type="InterPro" id="IPR013594">
    <property type="entry name" value="Dynein_heavy_tail"/>
</dbReference>
<dbReference type="InterPro" id="IPR042222">
    <property type="entry name" value="Dynein_2_N"/>
</dbReference>
<dbReference type="Pfam" id="PF17852">
    <property type="entry name" value="Dynein_AAA_lid"/>
    <property type="match status" value="1"/>
</dbReference>
<dbReference type="Gene3D" id="1.20.58.1120">
    <property type="match status" value="1"/>
</dbReference>
<keyword evidence="4" id="KW-0493">Microtubule</keyword>
<dbReference type="InterPro" id="IPR035699">
    <property type="entry name" value="AAA_6"/>
</dbReference>
<dbReference type="Pfam" id="PF08385">
    <property type="entry name" value="DHC_N1"/>
    <property type="match status" value="1"/>
</dbReference>
<feature type="region of interest" description="Disordered" evidence="19">
    <location>
        <begin position="1076"/>
        <end position="1095"/>
    </location>
</feature>
<dbReference type="FunFam" id="3.40.50.300:FF:000049">
    <property type="entry name" value="Dynein, axonemal, heavy chain 5"/>
    <property type="match status" value="1"/>
</dbReference>
<dbReference type="Gene3D" id="1.20.920.30">
    <property type="match status" value="1"/>
</dbReference>
<dbReference type="Pfam" id="PF25007">
    <property type="entry name" value="DYH2-5-8_CC"/>
    <property type="match status" value="1"/>
</dbReference>
<evidence type="ECO:0000256" key="10">
    <source>
        <dbReference type="ARBA" id="ARBA00023054"/>
    </source>
</evidence>
<dbReference type="Gene3D" id="1.10.472.130">
    <property type="match status" value="1"/>
</dbReference>
<dbReference type="Gene3D" id="1.10.8.1220">
    <property type="match status" value="1"/>
</dbReference>
<dbReference type="InterPro" id="IPR043157">
    <property type="entry name" value="Dynein_AAA1S"/>
</dbReference>